<dbReference type="GO" id="GO:0016114">
    <property type="term" value="P:terpenoid biosynthetic process"/>
    <property type="evidence" value="ECO:0007669"/>
    <property type="project" value="UniProtKB-ARBA"/>
</dbReference>
<keyword evidence="3" id="KW-1133">Transmembrane helix</keyword>
<gene>
    <name evidence="4" type="ORF">AAHA92_15848</name>
</gene>
<dbReference type="EMBL" id="JBEAFC010000007">
    <property type="protein sequence ID" value="KAL1547501.1"/>
    <property type="molecule type" value="Genomic_DNA"/>
</dbReference>
<comment type="subcellular location">
    <subcellularLocation>
        <location evidence="1">Membrane</location>
        <topology evidence="1">Single-pass membrane protein</topology>
    </subcellularLocation>
</comment>
<name>A0ABD1GTP0_SALDI</name>
<dbReference type="InterPro" id="IPR002401">
    <property type="entry name" value="Cyt_P450_E_grp-I"/>
</dbReference>
<dbReference type="PANTHER" id="PTHR47951">
    <property type="entry name" value="OS08G0547900 PROTEIN"/>
    <property type="match status" value="1"/>
</dbReference>
<dbReference type="Gene3D" id="1.10.630.10">
    <property type="entry name" value="Cytochrome P450"/>
    <property type="match status" value="1"/>
</dbReference>
<comment type="caution">
    <text evidence="4">The sequence shown here is derived from an EMBL/GenBank/DDBJ whole genome shotgun (WGS) entry which is preliminary data.</text>
</comment>
<dbReference type="SUPFAM" id="SSF48264">
    <property type="entry name" value="Cytochrome P450"/>
    <property type="match status" value="1"/>
</dbReference>
<organism evidence="4 5">
    <name type="scientific">Salvia divinorum</name>
    <name type="common">Maria pastora</name>
    <name type="synonym">Diviner's sage</name>
    <dbReference type="NCBI Taxonomy" id="28513"/>
    <lineage>
        <taxon>Eukaryota</taxon>
        <taxon>Viridiplantae</taxon>
        <taxon>Streptophyta</taxon>
        <taxon>Embryophyta</taxon>
        <taxon>Tracheophyta</taxon>
        <taxon>Spermatophyta</taxon>
        <taxon>Magnoliopsida</taxon>
        <taxon>eudicotyledons</taxon>
        <taxon>Gunneridae</taxon>
        <taxon>Pentapetalae</taxon>
        <taxon>asterids</taxon>
        <taxon>lamiids</taxon>
        <taxon>Lamiales</taxon>
        <taxon>Lamiaceae</taxon>
        <taxon>Nepetoideae</taxon>
        <taxon>Mentheae</taxon>
        <taxon>Salviinae</taxon>
        <taxon>Salvia</taxon>
        <taxon>Salvia subgen. Calosphace</taxon>
    </lineage>
</organism>
<dbReference type="GO" id="GO:0016020">
    <property type="term" value="C:membrane"/>
    <property type="evidence" value="ECO:0007669"/>
    <property type="project" value="UniProtKB-SubCell"/>
</dbReference>
<accession>A0ABD1GTP0</accession>
<sequence>MQIVTNLTLSDQIFNSRVLLYAIPILTVIWYSWLLSQNHHRQPLPPGPRGLPIVGSLPFLDPELHSHFAHLAASYGPIFSLKLGRTLSVVITSPAAAREVLKHHDVAFANRPVPAVVMSADYGGREIVFTPHGPEWRMLRKACVRDMLGHATLDAFYGYRRHEVRSIVSHLYSLKGAPVNVGEMMISRVLNVITTWMDLQGLSKKYKKVSMKLEVLFDKIIEEEMMRRRTNINGGDLGKASNFLQVLLRLKEGGDTEIPLTMMHIKALLTDMVVGGTDTTSSTVEFAMAEMMKKPEVMQKAQREVDAVVGKNRAVEESDTNKLPYLNAVMKEVLRLHLALPLMVPHCPSKPCIVAGYTVPKGARTFVNVWAIHRDPKNWTNPNEFIPERFLNGEGDFTLVMTSVTCLSGQVGEVSLEWQWRRGLLCML</sequence>
<dbReference type="InterPro" id="IPR001128">
    <property type="entry name" value="Cyt_P450"/>
</dbReference>
<evidence type="ECO:0000256" key="2">
    <source>
        <dbReference type="ARBA" id="ARBA00023002"/>
    </source>
</evidence>
<dbReference type="GO" id="GO:0016712">
    <property type="term" value="F:oxidoreductase activity, acting on paired donors, with incorporation or reduction of molecular oxygen, reduced flavin or flavoprotein as one donor, and incorporation of one atom of oxygen"/>
    <property type="evidence" value="ECO:0007669"/>
    <property type="project" value="UniProtKB-ARBA"/>
</dbReference>
<evidence type="ECO:0000313" key="5">
    <source>
        <dbReference type="Proteomes" id="UP001567538"/>
    </source>
</evidence>
<keyword evidence="3" id="KW-0812">Transmembrane</keyword>
<reference evidence="4 5" key="1">
    <citation type="submission" date="2024-06" db="EMBL/GenBank/DDBJ databases">
        <title>A chromosome level genome sequence of Diviner's sage (Salvia divinorum).</title>
        <authorList>
            <person name="Ford S.A."/>
            <person name="Ro D.-K."/>
            <person name="Ness R.W."/>
            <person name="Phillips M.A."/>
        </authorList>
    </citation>
    <scope>NUCLEOTIDE SEQUENCE [LARGE SCALE GENOMIC DNA]</scope>
    <source>
        <strain evidence="4">SAF-2024a</strain>
        <tissue evidence="4">Leaf</tissue>
    </source>
</reference>
<dbReference type="InterPro" id="IPR036396">
    <property type="entry name" value="Cyt_P450_sf"/>
</dbReference>
<proteinExistence type="predicted"/>
<dbReference type="PRINTS" id="PR00463">
    <property type="entry name" value="EP450I"/>
</dbReference>
<keyword evidence="5" id="KW-1185">Reference proteome</keyword>
<dbReference type="Pfam" id="PF00067">
    <property type="entry name" value="p450"/>
    <property type="match status" value="2"/>
</dbReference>
<keyword evidence="2" id="KW-0560">Oxidoreductase</keyword>
<dbReference type="PANTHER" id="PTHR47951:SF3">
    <property type="entry name" value="CYTOCHROME P450, FAMILY 706, SUBFAMILY A, POLYPEPTIDE 4"/>
    <property type="match status" value="1"/>
</dbReference>
<evidence type="ECO:0000256" key="1">
    <source>
        <dbReference type="ARBA" id="ARBA00004167"/>
    </source>
</evidence>
<protein>
    <submittedName>
        <fullName evidence="4">Flavonoid 3'-monooxygenase CYP75B137-like protein</fullName>
    </submittedName>
</protein>
<dbReference type="AlphaFoldDB" id="A0ABD1GTP0"/>
<keyword evidence="3" id="KW-0472">Membrane</keyword>
<evidence type="ECO:0000256" key="3">
    <source>
        <dbReference type="SAM" id="Phobius"/>
    </source>
</evidence>
<feature type="transmembrane region" description="Helical" evidence="3">
    <location>
        <begin position="18"/>
        <end position="36"/>
    </location>
</feature>
<dbReference type="Proteomes" id="UP001567538">
    <property type="component" value="Unassembled WGS sequence"/>
</dbReference>
<evidence type="ECO:0000313" key="4">
    <source>
        <dbReference type="EMBL" id="KAL1547501.1"/>
    </source>
</evidence>